<dbReference type="eggNOG" id="COG5449">
    <property type="taxonomic scope" value="Bacteria"/>
</dbReference>
<evidence type="ECO:0000313" key="3">
    <source>
        <dbReference type="Proteomes" id="UP000003947"/>
    </source>
</evidence>
<dbReference type="EMBL" id="JH660647">
    <property type="protein sequence ID" value="EIM25474.1"/>
    <property type="molecule type" value="Genomic_DNA"/>
</dbReference>
<dbReference type="InterPro" id="IPR011928">
    <property type="entry name" value="Phage_phiJL001_Gp84"/>
</dbReference>
<dbReference type="PATRIC" id="fig|864069.3.peg.6636"/>
<evidence type="ECO:0000313" key="2">
    <source>
        <dbReference type="EMBL" id="EIM25474.1"/>
    </source>
</evidence>
<dbReference type="HOGENOM" id="CLU_080134_0_0_5"/>
<dbReference type="Pfam" id="PF09931">
    <property type="entry name" value="Phage_phiJL001_Gp84_N"/>
    <property type="match status" value="1"/>
</dbReference>
<keyword evidence="3" id="KW-1185">Reference proteome</keyword>
<dbReference type="NCBIfam" id="TIGR02218">
    <property type="entry name" value="phg_TIGR02218"/>
    <property type="match status" value="1"/>
</dbReference>
<gene>
    <name evidence="2" type="ORF">MicloDRAFT_00062010</name>
</gene>
<dbReference type="Pfam" id="PF09356">
    <property type="entry name" value="Phage_BR0599"/>
    <property type="match status" value="1"/>
</dbReference>
<sequence length="323" mass="34795">MQHRDGRDGPGHDVVRPPNLRIHESKFMRTIPENLAAHMAAGATTLCHCWKLIRRDGTTLGFTDHDRDLFFGSTLYAARTGLEAAEVTAELGFAVGGGEVSGALVSAGLTEDDIASGRYDDASVETWLVNWNRVEERLLLDIGSIGEIRRADGGFIAEVRGLMHRFDEERGRLFRATCSADLGDARCGINLASSTYGQVGTVTATDGALTLAASGVGFSDGWCTAGQLTWVSGANAGLSVEIKVHRAIGGTDEFDLWQRAPQTISVGDTFRVTAGCDKTHATCRSKFKNAVNFRGFPHMPGNDFIIRMPQQGEPGLDGGSFFR</sequence>
<protein>
    <submittedName>
        <fullName evidence="2">Phage protein BR0599</fullName>
    </submittedName>
</protein>
<name>I4YND2_9HYPH</name>
<dbReference type="Proteomes" id="UP000003947">
    <property type="component" value="Unassembled WGS sequence"/>
</dbReference>
<proteinExistence type="predicted"/>
<organism evidence="2 3">
    <name type="scientific">Microvirga lotononidis</name>
    <dbReference type="NCBI Taxonomy" id="864069"/>
    <lineage>
        <taxon>Bacteria</taxon>
        <taxon>Pseudomonadati</taxon>
        <taxon>Pseudomonadota</taxon>
        <taxon>Alphaproteobacteria</taxon>
        <taxon>Hyphomicrobiales</taxon>
        <taxon>Methylobacteriaceae</taxon>
        <taxon>Microvirga</taxon>
    </lineage>
</organism>
<accession>I4YND2</accession>
<dbReference type="AlphaFoldDB" id="I4YND2"/>
<feature type="domain" description="Bacteriophage phiJL001 Gp84 C-terminal" evidence="1">
    <location>
        <begin position="221"/>
        <end position="303"/>
    </location>
</feature>
<evidence type="ECO:0000259" key="1">
    <source>
        <dbReference type="Pfam" id="PF09356"/>
    </source>
</evidence>
<reference evidence="2 3" key="1">
    <citation type="submission" date="2012-02" db="EMBL/GenBank/DDBJ databases">
        <title>Improved High-Quality Draft sequence of Microvirga sp. WSM3557.</title>
        <authorList>
            <consortium name="US DOE Joint Genome Institute"/>
            <person name="Lucas S."/>
            <person name="Han J."/>
            <person name="Lapidus A."/>
            <person name="Cheng J.-F."/>
            <person name="Goodwin L."/>
            <person name="Pitluck S."/>
            <person name="Peters L."/>
            <person name="Zhang X."/>
            <person name="Detter J.C."/>
            <person name="Han C."/>
            <person name="Tapia R."/>
            <person name="Land M."/>
            <person name="Hauser L."/>
            <person name="Kyrpides N."/>
            <person name="Ivanova N."/>
            <person name="Pagani I."/>
            <person name="Brau L."/>
            <person name="Yates R."/>
            <person name="O'Hara G."/>
            <person name="Rui T."/>
            <person name="Howieson J."/>
            <person name="Reeve W."/>
            <person name="Woyke T."/>
        </authorList>
    </citation>
    <scope>NUCLEOTIDE SEQUENCE [LARGE SCALE GENOMIC DNA]</scope>
    <source>
        <strain evidence="2 3">WSM3557</strain>
    </source>
</reference>
<dbReference type="STRING" id="864069.MicloDRAFT_00062010"/>
<dbReference type="InterPro" id="IPR018964">
    <property type="entry name" value="Phage_phiJL001_Gp84_C"/>
</dbReference>